<feature type="compositionally biased region" description="Polar residues" evidence="7">
    <location>
        <begin position="786"/>
        <end position="800"/>
    </location>
</feature>
<dbReference type="InterPro" id="IPR052207">
    <property type="entry name" value="Max-like/E-box_TFs"/>
</dbReference>
<protein>
    <submittedName>
        <fullName evidence="9">MLX-interacting protein</fullName>
    </submittedName>
</protein>
<dbReference type="InterPro" id="IPR011598">
    <property type="entry name" value="bHLH_dom"/>
</dbReference>
<reference evidence="9 10" key="1">
    <citation type="journal article" date="2015" name="Nat. Commun.">
        <title>Outbred genome sequencing and CRISPR/Cas9 gene editing in butterflies.</title>
        <authorList>
            <person name="Li X."/>
            <person name="Fan D."/>
            <person name="Zhang W."/>
            <person name="Liu G."/>
            <person name="Zhang L."/>
            <person name="Zhao L."/>
            <person name="Fang X."/>
            <person name="Chen L."/>
            <person name="Dong Y."/>
            <person name="Chen Y."/>
            <person name="Ding Y."/>
            <person name="Zhao R."/>
            <person name="Feng M."/>
            <person name="Zhu Y."/>
            <person name="Feng Y."/>
            <person name="Jiang X."/>
            <person name="Zhu D."/>
            <person name="Xiang H."/>
            <person name="Feng X."/>
            <person name="Li S."/>
            <person name="Wang J."/>
            <person name="Zhang G."/>
            <person name="Kronforst M.R."/>
            <person name="Wang W."/>
        </authorList>
    </citation>
    <scope>NUCLEOTIDE SEQUENCE [LARGE SCALE GENOMIC DNA]</scope>
    <source>
        <strain evidence="9">Ya'a_city_454_Pm</strain>
        <tissue evidence="9">Whole body</tissue>
    </source>
</reference>
<keyword evidence="6" id="KW-0175">Coiled coil</keyword>
<feature type="region of interest" description="Disordered" evidence="7">
    <location>
        <begin position="600"/>
        <end position="647"/>
    </location>
</feature>
<feature type="region of interest" description="Disordered" evidence="7">
    <location>
        <begin position="681"/>
        <end position="728"/>
    </location>
</feature>
<dbReference type="PANTHER" id="PTHR15741:SF37">
    <property type="entry name" value="LD38259P"/>
    <property type="match status" value="1"/>
</dbReference>
<dbReference type="Gene3D" id="4.10.280.10">
    <property type="entry name" value="Helix-loop-helix DNA-binding domain"/>
    <property type="match status" value="1"/>
</dbReference>
<evidence type="ECO:0000256" key="3">
    <source>
        <dbReference type="ARBA" id="ARBA00023125"/>
    </source>
</evidence>
<comment type="subcellular location">
    <subcellularLocation>
        <location evidence="1">Nucleus</location>
    </subcellularLocation>
</comment>
<dbReference type="EMBL" id="KQ460398">
    <property type="protein sequence ID" value="KPJ15034.1"/>
    <property type="molecule type" value="Genomic_DNA"/>
</dbReference>
<feature type="coiled-coil region" evidence="6">
    <location>
        <begin position="853"/>
        <end position="887"/>
    </location>
</feature>
<evidence type="ECO:0000313" key="9">
    <source>
        <dbReference type="EMBL" id="KPJ15034.1"/>
    </source>
</evidence>
<gene>
    <name evidence="9" type="ORF">RR48_09061</name>
</gene>
<evidence type="ECO:0000256" key="6">
    <source>
        <dbReference type="SAM" id="Coils"/>
    </source>
</evidence>
<dbReference type="InParanoid" id="A0A194RC34"/>
<feature type="compositionally biased region" description="Basic and acidic residues" evidence="7">
    <location>
        <begin position="803"/>
        <end position="821"/>
    </location>
</feature>
<dbReference type="GO" id="GO:0005634">
    <property type="term" value="C:nucleus"/>
    <property type="evidence" value="ECO:0007669"/>
    <property type="project" value="UniProtKB-SubCell"/>
</dbReference>
<dbReference type="PROSITE" id="PS50888">
    <property type="entry name" value="BHLH"/>
    <property type="match status" value="1"/>
</dbReference>
<dbReference type="GO" id="GO:0000978">
    <property type="term" value="F:RNA polymerase II cis-regulatory region sequence-specific DNA binding"/>
    <property type="evidence" value="ECO:0007669"/>
    <property type="project" value="TreeGrafter"/>
</dbReference>
<evidence type="ECO:0000256" key="5">
    <source>
        <dbReference type="ARBA" id="ARBA00023242"/>
    </source>
</evidence>
<proteinExistence type="predicted"/>
<dbReference type="AlphaFoldDB" id="A0A194RC34"/>
<evidence type="ECO:0000256" key="1">
    <source>
        <dbReference type="ARBA" id="ARBA00004123"/>
    </source>
</evidence>
<keyword evidence="2" id="KW-0805">Transcription regulation</keyword>
<evidence type="ECO:0000256" key="2">
    <source>
        <dbReference type="ARBA" id="ARBA00023015"/>
    </source>
</evidence>
<dbReference type="GO" id="GO:0046983">
    <property type="term" value="F:protein dimerization activity"/>
    <property type="evidence" value="ECO:0007669"/>
    <property type="project" value="InterPro"/>
</dbReference>
<evidence type="ECO:0000256" key="7">
    <source>
        <dbReference type="SAM" id="MobiDB-lite"/>
    </source>
</evidence>
<name>A0A194RC34_PAPMA</name>
<keyword evidence="3" id="KW-0238">DNA-binding</keyword>
<feature type="compositionally biased region" description="Low complexity" evidence="7">
    <location>
        <begin position="625"/>
        <end position="640"/>
    </location>
</feature>
<dbReference type="CDD" id="cd11405">
    <property type="entry name" value="bHLHzip_MLXIP_like"/>
    <property type="match status" value="1"/>
</dbReference>
<dbReference type="STRING" id="76193.A0A194RC34"/>
<evidence type="ECO:0000313" key="10">
    <source>
        <dbReference type="Proteomes" id="UP000053240"/>
    </source>
</evidence>
<dbReference type="FunCoup" id="A0A194RC34">
    <property type="interactions" value="482"/>
</dbReference>
<sequence>MTHVEKHQTRTGKETIHSGHFMVSHFEAEDQDDFDDLAVPVPDEEQTVQKNTVVAMYTVPGSSETYTLSDKEESKQHQQLSIEISLTKLFKCMSLAYRQKLTSPKWNRFKGIKLRWKDKIRLNNVIWRCWHMQFIKKQNTFVCQFASPLDVDTHVKPETTILEGKYWKRRAEAVIAEYKKWRMFHIMRLLGKGDSSVQDTMSDMDTVESFSQCSDLAANMLTDEDYLNFMSDTLFSTITNHQPFAFPDCREIARGAGLADFIQPSLGPLQPNLDDFMDTLEPLQDLLSMPRLPPVPEETTIPSEDALYRSGMSVDSYNPQGYIAGSQNTSAVTMPTSQMSIHGTSNNTQLMSMPEQVKGEEMRMYDNSRLFTQTNLPNSIISGQEMHSAFPQSSYERPPAPQPDCAPPLHANAFVAKSPRVQFVATQKISPQPDAYKYNAGIPPSQTAPETVSLLQQPVQNTKYASTIIIQGRSGYSREKPRTRINHYTNQIGNNQYPAYSANITAHSAAQSAHSAGHTVHGTAQATHSAAQAVHSAAQGVHSAAQGVHSAAQGMHSAAQGVHSAAQAVHGATQGYEPRAPAARPPAAQMQYLQLNHVDPYKAKAGPSPTNVRSFKLPSPPLAPAPAHSQVAASGSSSSVPRNKEQFRSHSLPLGAQLSSEWVVSAGGTAEPAAAPGQVLVAPQDASPVRHTPRTRESSGALRLRSRSTSGGLGEPRRVPPPLSSVASEPALPQASVMLAHLLSAHHSQNLYTIKGKDEGAGGSEPTKSPIRRAQPSPIENDVMSPHQSLSPPASPTSPRAGSPRESREARRSHLHTEQKRRYNIKNGFDTLQTLIPHLNTNPTAKISKAAMLQKGAEYIKQLKAERNQIKEEMESLRAQIDCLNNSISNCHSMLPATGAPVSRARAGRLREMFARHVANRTMHNWKYWLFSVVSAALVESFSACVSCGSGADLVRTTLLWAEQHCSLVEMRPAVLNSLRVLCTTTDILTSPERLPEEARAAAAAGAGVKREPT</sequence>
<dbReference type="CDD" id="cd21739">
    <property type="entry name" value="NES2-NLS_ChREBP-like"/>
    <property type="match status" value="1"/>
</dbReference>
<keyword evidence="4" id="KW-0804">Transcription</keyword>
<keyword evidence="5" id="KW-0539">Nucleus</keyword>
<dbReference type="GO" id="GO:0000981">
    <property type="term" value="F:DNA-binding transcription factor activity, RNA polymerase II-specific"/>
    <property type="evidence" value="ECO:0007669"/>
    <property type="project" value="TreeGrafter"/>
</dbReference>
<organism evidence="9 10">
    <name type="scientific">Papilio machaon</name>
    <name type="common">Old World swallowtail butterfly</name>
    <dbReference type="NCBI Taxonomy" id="76193"/>
    <lineage>
        <taxon>Eukaryota</taxon>
        <taxon>Metazoa</taxon>
        <taxon>Ecdysozoa</taxon>
        <taxon>Arthropoda</taxon>
        <taxon>Hexapoda</taxon>
        <taxon>Insecta</taxon>
        <taxon>Pterygota</taxon>
        <taxon>Neoptera</taxon>
        <taxon>Endopterygota</taxon>
        <taxon>Lepidoptera</taxon>
        <taxon>Glossata</taxon>
        <taxon>Ditrysia</taxon>
        <taxon>Papilionoidea</taxon>
        <taxon>Papilionidae</taxon>
        <taxon>Papilioninae</taxon>
        <taxon>Papilio</taxon>
    </lineage>
</organism>
<keyword evidence="10" id="KW-1185">Reference proteome</keyword>
<dbReference type="PANTHER" id="PTHR15741">
    <property type="entry name" value="BASIC HELIX-LOOP-HELIX ZIP TRANSCRIPTION FACTOR"/>
    <property type="match status" value="1"/>
</dbReference>
<dbReference type="SMART" id="SM00353">
    <property type="entry name" value="HLH"/>
    <property type="match status" value="1"/>
</dbReference>
<evidence type="ECO:0000259" key="8">
    <source>
        <dbReference type="PROSITE" id="PS50888"/>
    </source>
</evidence>
<dbReference type="InterPro" id="IPR036638">
    <property type="entry name" value="HLH_DNA-bd_sf"/>
</dbReference>
<accession>A0A194RC34</accession>
<dbReference type="SUPFAM" id="SSF47459">
    <property type="entry name" value="HLH, helix-loop-helix DNA-binding domain"/>
    <property type="match status" value="1"/>
</dbReference>
<feature type="region of interest" description="Disordered" evidence="7">
    <location>
        <begin position="755"/>
        <end position="826"/>
    </location>
</feature>
<feature type="domain" description="BHLH" evidence="8">
    <location>
        <begin position="809"/>
        <end position="863"/>
    </location>
</feature>
<dbReference type="Pfam" id="PF00010">
    <property type="entry name" value="HLH"/>
    <property type="match status" value="1"/>
</dbReference>
<evidence type="ECO:0000256" key="4">
    <source>
        <dbReference type="ARBA" id="ARBA00023163"/>
    </source>
</evidence>
<dbReference type="Proteomes" id="UP000053240">
    <property type="component" value="Unassembled WGS sequence"/>
</dbReference>